<dbReference type="AlphaFoldDB" id="A0A249P9D1"/>
<gene>
    <name evidence="3" type="ORF">SJ05684_c10610</name>
</gene>
<protein>
    <recommendedName>
        <fullName evidence="5">Phage protein</fullName>
    </recommendedName>
</protein>
<dbReference type="OrthoDB" id="8085812at2"/>
<dbReference type="RefSeq" id="WP_034858702.1">
    <property type="nucleotide sequence ID" value="NZ_AJQT01000109.1"/>
</dbReference>
<feature type="coiled-coil region" evidence="1">
    <location>
        <begin position="41"/>
        <end position="68"/>
    </location>
</feature>
<sequence>MAIKAIVQDLDSVEEQFRGLYAEKDGVFVLQIGGLQEHPDAKALKGALDRVRGEKRELTEKLTAVESRLTGLPDDFDGSAYETLKQAAEGKGGAPTEEQIQQIRDKVRQTLETKYNGEIQTRDERNAKLNAALQRMTIDDGLSRAMDEASIDPRHKAKLLPYLKSAGKIQVEEDGDVFKASVETDLGPVSLSRFVTDWAGSDDGKIYVAKSTGPNPPGGKGNLGGKTMKRADFNALDHKAQRETVSGGTQIVD</sequence>
<keyword evidence="1" id="KW-0175">Coiled coil</keyword>
<keyword evidence="4" id="KW-1185">Reference proteome</keyword>
<evidence type="ECO:0000256" key="1">
    <source>
        <dbReference type="SAM" id="Coils"/>
    </source>
</evidence>
<evidence type="ECO:0000313" key="4">
    <source>
        <dbReference type="Proteomes" id="UP000217211"/>
    </source>
</evidence>
<proteinExistence type="predicted"/>
<accession>A0A249P9D1</accession>
<dbReference type="Proteomes" id="UP000217211">
    <property type="component" value="Chromosome"/>
</dbReference>
<organism evidence="3 4">
    <name type="scientific">Sinorhizobium sojae CCBAU 05684</name>
    <dbReference type="NCBI Taxonomy" id="716928"/>
    <lineage>
        <taxon>Bacteria</taxon>
        <taxon>Pseudomonadati</taxon>
        <taxon>Pseudomonadota</taxon>
        <taxon>Alphaproteobacteria</taxon>
        <taxon>Hyphomicrobiales</taxon>
        <taxon>Rhizobiaceae</taxon>
        <taxon>Sinorhizobium/Ensifer group</taxon>
        <taxon>Sinorhizobium</taxon>
    </lineage>
</organism>
<feature type="region of interest" description="Disordered" evidence="2">
    <location>
        <begin position="208"/>
        <end position="227"/>
    </location>
</feature>
<dbReference type="EMBL" id="CP023067">
    <property type="protein sequence ID" value="ASY62518.1"/>
    <property type="molecule type" value="Genomic_DNA"/>
</dbReference>
<dbReference type="STRING" id="716928.GCA_000261485_04826"/>
<dbReference type="eggNOG" id="ENOG50315X4">
    <property type="taxonomic scope" value="Bacteria"/>
</dbReference>
<reference evidence="3 4" key="1">
    <citation type="submission" date="2017-08" db="EMBL/GenBank/DDBJ databases">
        <title>Multipartite genome sequences of Sinorhizobium species nodulating soybeans.</title>
        <authorList>
            <person name="Tian C.F."/>
        </authorList>
    </citation>
    <scope>NUCLEOTIDE SEQUENCE [LARGE SCALE GENOMIC DNA]</scope>
    <source>
        <strain evidence="3 4">CCBAU 05684</strain>
    </source>
</reference>
<evidence type="ECO:0008006" key="5">
    <source>
        <dbReference type="Google" id="ProtNLM"/>
    </source>
</evidence>
<evidence type="ECO:0000313" key="3">
    <source>
        <dbReference type="EMBL" id="ASY62518.1"/>
    </source>
</evidence>
<dbReference type="KEGG" id="esj:SJ05684_c10610"/>
<evidence type="ECO:0000256" key="2">
    <source>
        <dbReference type="SAM" id="MobiDB-lite"/>
    </source>
</evidence>
<name>A0A249P9D1_9HYPH</name>